<dbReference type="PANTHER" id="PTHR22950">
    <property type="entry name" value="AMINO ACID TRANSPORTER"/>
    <property type="match status" value="1"/>
</dbReference>
<dbReference type="AlphaFoldDB" id="X6P9S4"/>
<sequence length="423" mass="49294">MPIWWVHVGHIYFLSQVACFLCCIDNFVCLFGMQISILCIYFLMIGVISDGLQNKIPWMTQRVCVALILPFPLSLACLRSYRLIAKTAKWGVLGVLLALVVTTVDATYQWASGDLHVSIRNIKMFDLAGFPIFVGNASFYLSCILCCLTIFLFCFERNCVEMKFKKDIMQKKKKKKYCALFWSVIIVLVANTLFADYIYICWSEQQGSFPQNIVTALHEGVVQIFTKTFLSIDLLFTYAIIMYPFTEALELMLLKQENFGTKFCCFEIICLKIHNILDTLNYYREEEIKRNVLRTALVISTALVAMFIPHFGYLTGILWFFFFFFFVRPQKLRVLLPLLTRHRANGRNWIRYGWVHTSSSLYLEVGSTEIKQTGQISYLGRFGLWYLHVLSYSGFDFTRNVQRRLGYFYLIISLFFAFVSFFC</sequence>
<proteinExistence type="predicted"/>
<dbReference type="EMBL" id="ASPP01002634">
    <property type="protein sequence ID" value="ETO34372.1"/>
    <property type="molecule type" value="Genomic_DNA"/>
</dbReference>
<keyword evidence="1" id="KW-1133">Transmembrane helix</keyword>
<evidence type="ECO:0008006" key="4">
    <source>
        <dbReference type="Google" id="ProtNLM"/>
    </source>
</evidence>
<feature type="transmembrane region" description="Helical" evidence="1">
    <location>
        <begin position="56"/>
        <end position="78"/>
    </location>
</feature>
<evidence type="ECO:0000313" key="3">
    <source>
        <dbReference type="Proteomes" id="UP000023152"/>
    </source>
</evidence>
<reference evidence="2 3" key="1">
    <citation type="journal article" date="2013" name="Curr. Biol.">
        <title>The Genome of the Foraminiferan Reticulomyxa filosa.</title>
        <authorList>
            <person name="Glockner G."/>
            <person name="Hulsmann N."/>
            <person name="Schleicher M."/>
            <person name="Noegel A.A."/>
            <person name="Eichinger L."/>
            <person name="Gallinger C."/>
            <person name="Pawlowski J."/>
            <person name="Sierra R."/>
            <person name="Euteneuer U."/>
            <person name="Pillet L."/>
            <person name="Moustafa A."/>
            <person name="Platzer M."/>
            <person name="Groth M."/>
            <person name="Szafranski K."/>
            <person name="Schliwa M."/>
        </authorList>
    </citation>
    <scope>NUCLEOTIDE SEQUENCE [LARGE SCALE GENOMIC DNA]</scope>
</reference>
<accession>X6P9S4</accession>
<dbReference type="GO" id="GO:0015179">
    <property type="term" value="F:L-amino acid transmembrane transporter activity"/>
    <property type="evidence" value="ECO:0007669"/>
    <property type="project" value="TreeGrafter"/>
</dbReference>
<evidence type="ECO:0000256" key="1">
    <source>
        <dbReference type="SAM" id="Phobius"/>
    </source>
</evidence>
<keyword evidence="3" id="KW-1185">Reference proteome</keyword>
<name>X6P9S4_RETFI</name>
<feature type="transmembrane region" description="Helical" evidence="1">
    <location>
        <begin position="130"/>
        <end position="156"/>
    </location>
</feature>
<feature type="transmembrane region" description="Helical" evidence="1">
    <location>
        <begin position="405"/>
        <end position="422"/>
    </location>
</feature>
<gene>
    <name evidence="2" type="ORF">RFI_02725</name>
</gene>
<organism evidence="2 3">
    <name type="scientific">Reticulomyxa filosa</name>
    <dbReference type="NCBI Taxonomy" id="46433"/>
    <lineage>
        <taxon>Eukaryota</taxon>
        <taxon>Sar</taxon>
        <taxon>Rhizaria</taxon>
        <taxon>Retaria</taxon>
        <taxon>Foraminifera</taxon>
        <taxon>Monothalamids</taxon>
        <taxon>Reticulomyxidae</taxon>
        <taxon>Reticulomyxa</taxon>
    </lineage>
</organism>
<dbReference type="GO" id="GO:0016020">
    <property type="term" value="C:membrane"/>
    <property type="evidence" value="ECO:0007669"/>
    <property type="project" value="TreeGrafter"/>
</dbReference>
<keyword evidence="1" id="KW-0812">Transmembrane</keyword>
<evidence type="ECO:0000313" key="2">
    <source>
        <dbReference type="EMBL" id="ETO34372.1"/>
    </source>
</evidence>
<protein>
    <recommendedName>
        <fullName evidence="4">Amino acid transporter transmembrane domain-containing protein</fullName>
    </recommendedName>
</protein>
<dbReference type="OrthoDB" id="40134at2759"/>
<feature type="transmembrane region" description="Helical" evidence="1">
    <location>
        <begin position="12"/>
        <end position="44"/>
    </location>
</feature>
<comment type="caution">
    <text evidence="2">The sequence shown here is derived from an EMBL/GenBank/DDBJ whole genome shotgun (WGS) entry which is preliminary data.</text>
</comment>
<feature type="transmembrane region" description="Helical" evidence="1">
    <location>
        <begin position="90"/>
        <end position="110"/>
    </location>
</feature>
<keyword evidence="1" id="KW-0472">Membrane</keyword>
<feature type="transmembrane region" description="Helical" evidence="1">
    <location>
        <begin position="177"/>
        <end position="200"/>
    </location>
</feature>
<dbReference type="Proteomes" id="UP000023152">
    <property type="component" value="Unassembled WGS sequence"/>
</dbReference>